<keyword evidence="3" id="KW-1185">Reference proteome</keyword>
<sequence length="221" mass="24794">MTTAHDTHAVTLAELILQFIIHALQYVTTRMTNARDHDLLHRVTESQLRVEQKNAELLADAQYCDDKGPEEEMSDFRSSDEEEMEAKAIDLVVEKSTAQNQLFDGLHFYLTVSRVREGIVTSVLAAGMAKTLKQLQKRKENESIALIQQQYPDFTCPLTKNAAVQPICRAEEPPLRLLAALRLPLAETVSSNQALRKKSTEDGRMRRPSLSLHGPTISRGA</sequence>
<dbReference type="AlphaFoldDB" id="A0A976FRM8"/>
<evidence type="ECO:0000256" key="1">
    <source>
        <dbReference type="SAM" id="MobiDB-lite"/>
    </source>
</evidence>
<protein>
    <submittedName>
        <fullName evidence="2">Uncharacterized protein</fullName>
    </submittedName>
</protein>
<dbReference type="KEGG" id="blac:94348417"/>
<dbReference type="EMBL" id="SHOA02000062">
    <property type="protein sequence ID" value="TDH71284.1"/>
    <property type="molecule type" value="Genomic_DNA"/>
</dbReference>
<accession>A0A976FRM8</accession>
<dbReference type="GeneID" id="94348417"/>
<comment type="caution">
    <text evidence="2">The sequence shown here is derived from an EMBL/GenBank/DDBJ whole genome shotgun (WGS) entry which is preliminary data.</text>
</comment>
<evidence type="ECO:0000313" key="2">
    <source>
        <dbReference type="EMBL" id="TDH71284.1"/>
    </source>
</evidence>
<feature type="region of interest" description="Disordered" evidence="1">
    <location>
        <begin position="192"/>
        <end position="221"/>
    </location>
</feature>
<proteinExistence type="predicted"/>
<dbReference type="Proteomes" id="UP000294530">
    <property type="component" value="Unassembled WGS sequence"/>
</dbReference>
<dbReference type="OrthoDB" id="167256at2759"/>
<dbReference type="RefSeq" id="XP_067820783.1">
    <property type="nucleotide sequence ID" value="XM_067962746.1"/>
</dbReference>
<evidence type="ECO:0000313" key="3">
    <source>
        <dbReference type="Proteomes" id="UP000294530"/>
    </source>
</evidence>
<organism evidence="2 3">
    <name type="scientific">Bremia lactucae</name>
    <name type="common">Lettuce downy mildew</name>
    <dbReference type="NCBI Taxonomy" id="4779"/>
    <lineage>
        <taxon>Eukaryota</taxon>
        <taxon>Sar</taxon>
        <taxon>Stramenopiles</taxon>
        <taxon>Oomycota</taxon>
        <taxon>Peronosporomycetes</taxon>
        <taxon>Peronosporales</taxon>
        <taxon>Peronosporaceae</taxon>
        <taxon>Bremia</taxon>
    </lineage>
</organism>
<reference evidence="2 3" key="1">
    <citation type="journal article" date="2021" name="Genome Biol.">
        <title>AFLAP: assembly-free linkage analysis pipeline using k-mers from genome sequencing data.</title>
        <authorList>
            <person name="Fletcher K."/>
            <person name="Zhang L."/>
            <person name="Gil J."/>
            <person name="Han R."/>
            <person name="Cavanaugh K."/>
            <person name="Michelmore R."/>
        </authorList>
    </citation>
    <scope>NUCLEOTIDE SEQUENCE [LARGE SCALE GENOMIC DNA]</scope>
    <source>
        <strain evidence="2 3">SF5</strain>
    </source>
</reference>
<gene>
    <name evidence="2" type="ORF">CCR75_004660</name>
</gene>
<name>A0A976FRM8_BRELC</name>